<dbReference type="Proteomes" id="UP000282323">
    <property type="component" value="Unassembled WGS sequence"/>
</dbReference>
<organism evidence="1 2">
    <name type="scientific">Natrarchaeobius chitinivorans</name>
    <dbReference type="NCBI Taxonomy" id="1679083"/>
    <lineage>
        <taxon>Archaea</taxon>
        <taxon>Methanobacteriati</taxon>
        <taxon>Methanobacteriota</taxon>
        <taxon>Stenosarchaea group</taxon>
        <taxon>Halobacteria</taxon>
        <taxon>Halobacteriales</taxon>
        <taxon>Natrialbaceae</taxon>
        <taxon>Natrarchaeobius</taxon>
    </lineage>
</organism>
<proteinExistence type="predicted"/>
<keyword evidence="2" id="KW-1185">Reference proteome</keyword>
<dbReference type="EMBL" id="REGA01000004">
    <property type="protein sequence ID" value="RQG95908.1"/>
    <property type="molecule type" value="Genomic_DNA"/>
</dbReference>
<evidence type="ECO:0000313" key="2">
    <source>
        <dbReference type="Proteomes" id="UP000282323"/>
    </source>
</evidence>
<name>A0A3N6LYJ9_NATCH</name>
<sequence length="69" mass="7932">MGATERQCTFDRGMDRRTMCNSFQLLLYRFLQIRSFSSIAIEREIQGDGCGNRVHTAREQTAVMQATNL</sequence>
<evidence type="ECO:0000313" key="1">
    <source>
        <dbReference type="EMBL" id="RQG95908.1"/>
    </source>
</evidence>
<reference evidence="1 2" key="1">
    <citation type="submission" date="2018-10" db="EMBL/GenBank/DDBJ databases">
        <title>Natrarchaeobius chitinivorans gen. nov., sp. nov., and Natrarchaeobius haloalkaliphilus sp. nov., alkaliphilic, chitin-utilizing haloarchaea from hypersaline alkaline lakes.</title>
        <authorList>
            <person name="Sorokin D.Y."/>
            <person name="Elcheninov A.G."/>
            <person name="Kostrikina N.A."/>
            <person name="Bale N.J."/>
            <person name="Sinninghe Damste J.S."/>
            <person name="Khijniak T.V."/>
            <person name="Kublanov I.V."/>
            <person name="Toshchakov S.V."/>
        </authorList>
    </citation>
    <scope>NUCLEOTIDE SEQUENCE [LARGE SCALE GENOMIC DNA]</scope>
    <source>
        <strain evidence="1 2">AArcht4T</strain>
    </source>
</reference>
<gene>
    <name evidence="1" type="ORF">EA473_06930</name>
</gene>
<accession>A0A3N6LYJ9</accession>
<dbReference type="AlphaFoldDB" id="A0A3N6LYJ9"/>
<comment type="caution">
    <text evidence="1">The sequence shown here is derived from an EMBL/GenBank/DDBJ whole genome shotgun (WGS) entry which is preliminary data.</text>
</comment>
<protein>
    <submittedName>
        <fullName evidence="1">Uncharacterized protein</fullName>
    </submittedName>
</protein>